<dbReference type="InterPro" id="IPR036908">
    <property type="entry name" value="RlpA-like_sf"/>
</dbReference>
<dbReference type="InterPro" id="IPR034718">
    <property type="entry name" value="RlpA"/>
</dbReference>
<dbReference type="GO" id="GO:0071555">
    <property type="term" value="P:cell wall organization"/>
    <property type="evidence" value="ECO:0007669"/>
    <property type="project" value="UniProtKB-KW"/>
</dbReference>
<dbReference type="Proteomes" id="UP000020766">
    <property type="component" value="Unassembled WGS sequence"/>
</dbReference>
<comment type="function">
    <text evidence="3">Lytic transglycosylase with a strong preference for naked glycan strands that lack stem peptides.</text>
</comment>
<dbReference type="PANTHER" id="PTHR34183">
    <property type="entry name" value="ENDOLYTIC PEPTIDOGLYCAN TRANSGLYCOSYLASE RLPA"/>
    <property type="match status" value="1"/>
</dbReference>
<evidence type="ECO:0000256" key="4">
    <source>
        <dbReference type="RuleBase" id="RU003495"/>
    </source>
</evidence>
<dbReference type="STRING" id="225991.MA05_03650"/>
<organism evidence="7 8">
    <name type="scientific">Comamonas aquatica DA1877</name>
    <dbReference type="NCBI Taxonomy" id="1457173"/>
    <lineage>
        <taxon>Bacteria</taxon>
        <taxon>Pseudomonadati</taxon>
        <taxon>Pseudomonadota</taxon>
        <taxon>Betaproteobacteria</taxon>
        <taxon>Burkholderiales</taxon>
        <taxon>Comamonadaceae</taxon>
        <taxon>Comamonas</taxon>
    </lineage>
</organism>
<comment type="caution">
    <text evidence="7">The sequence shown here is derived from an EMBL/GenBank/DDBJ whole genome shotgun (WGS) entry which is preliminary data.</text>
</comment>
<evidence type="ECO:0000259" key="6">
    <source>
        <dbReference type="Pfam" id="PF03330"/>
    </source>
</evidence>
<dbReference type="CDD" id="cd22268">
    <property type="entry name" value="DPBB_RlpA-like"/>
    <property type="match status" value="1"/>
</dbReference>
<dbReference type="Pfam" id="PF03330">
    <property type="entry name" value="DPBB_1"/>
    <property type="match status" value="1"/>
</dbReference>
<feature type="compositionally biased region" description="Polar residues" evidence="5">
    <location>
        <begin position="52"/>
        <end position="61"/>
    </location>
</feature>
<dbReference type="Gene3D" id="2.40.40.10">
    <property type="entry name" value="RlpA-like domain"/>
    <property type="match status" value="1"/>
</dbReference>
<evidence type="ECO:0000313" key="7">
    <source>
        <dbReference type="EMBL" id="EXU80699.1"/>
    </source>
</evidence>
<sequence length="214" mass="22570">MSALACQPAATANVYLKFSLRRSAWPAASVLLAALLSACAPLPPATEAAVVSTPSATSTAPRASGRTGSEALARMAPPALRPDRLGDPAKAVQQSLYDLELPEVDQQGIASWYGPGFHGRKTANGERFNQYELTAAHPTYEFGTQLCVRSKSTGQAVVVRVNDRGPFAKNRVIDLSKAAAEEIGMLGKGVKTVEIYKLDDGQDSCPEALLAANN</sequence>
<accession>A0A014MRI8</accession>
<dbReference type="GO" id="GO:0000270">
    <property type="term" value="P:peptidoglycan metabolic process"/>
    <property type="evidence" value="ECO:0007669"/>
    <property type="project" value="UniProtKB-UniRule"/>
</dbReference>
<evidence type="ECO:0000313" key="8">
    <source>
        <dbReference type="Proteomes" id="UP000020766"/>
    </source>
</evidence>
<protein>
    <recommendedName>
        <fullName evidence="3">Endolytic peptidoglycan transglycosylase RlpA</fullName>
        <ecNumber evidence="3">4.2.2.-</ecNumber>
    </recommendedName>
</protein>
<keyword evidence="8" id="KW-1185">Reference proteome</keyword>
<comment type="similarity">
    <text evidence="3 4">Belongs to the RlpA family.</text>
</comment>
<dbReference type="EMBL" id="JBOK01000006">
    <property type="protein sequence ID" value="EXU80699.1"/>
    <property type="molecule type" value="Genomic_DNA"/>
</dbReference>
<dbReference type="NCBIfam" id="TIGR00413">
    <property type="entry name" value="rlpA"/>
    <property type="match status" value="1"/>
</dbReference>
<evidence type="ECO:0000256" key="5">
    <source>
        <dbReference type="SAM" id="MobiDB-lite"/>
    </source>
</evidence>
<proteinExistence type="inferred from homology"/>
<name>A0A014MRI8_9BURK</name>
<dbReference type="AlphaFoldDB" id="A0A014MRI8"/>
<reference evidence="7 8" key="1">
    <citation type="submission" date="2014-01" db="EMBL/GenBank/DDBJ databases">
        <title>Interspecies Systems Biology Uncovers Metabolites Affecting C. elegans Gene Expression and Life History Traits.</title>
        <authorList>
            <person name="Watson E."/>
            <person name="Macneil L.T."/>
            <person name="Ritter A.D."/>
            <person name="Yilmaz L.S."/>
            <person name="Rosebrock A.P."/>
            <person name="Caudy A.A."/>
            <person name="Walhout A.J."/>
        </authorList>
    </citation>
    <scope>NUCLEOTIDE SEQUENCE [LARGE SCALE GENOMIC DNA]</scope>
    <source>
        <strain evidence="7 8">DA1877</strain>
    </source>
</reference>
<keyword evidence="2 3" id="KW-0961">Cell wall biogenesis/degradation</keyword>
<dbReference type="PANTHER" id="PTHR34183:SF1">
    <property type="entry name" value="ENDOLYTIC PEPTIDOGLYCAN TRANSGLYCOSYLASE RLPA"/>
    <property type="match status" value="1"/>
</dbReference>
<gene>
    <name evidence="3" type="primary">rlpA</name>
    <name evidence="7" type="ORF">AX13_15670</name>
</gene>
<dbReference type="PATRIC" id="fig|1457173.3.peg.1396"/>
<feature type="region of interest" description="Disordered" evidence="5">
    <location>
        <begin position="52"/>
        <end position="71"/>
    </location>
</feature>
<dbReference type="GO" id="GO:0008932">
    <property type="term" value="F:lytic endotransglycosylase activity"/>
    <property type="evidence" value="ECO:0007669"/>
    <property type="project" value="UniProtKB-UniRule"/>
</dbReference>
<keyword evidence="1 3" id="KW-0456">Lyase</keyword>
<evidence type="ECO:0000256" key="3">
    <source>
        <dbReference type="HAMAP-Rule" id="MF_02071"/>
    </source>
</evidence>
<dbReference type="EC" id="4.2.2.-" evidence="3"/>
<dbReference type="HAMAP" id="MF_02071">
    <property type="entry name" value="RlpA"/>
    <property type="match status" value="1"/>
</dbReference>
<evidence type="ECO:0000256" key="2">
    <source>
        <dbReference type="ARBA" id="ARBA00023316"/>
    </source>
</evidence>
<dbReference type="RefSeq" id="WP_051519417.1">
    <property type="nucleotide sequence ID" value="NZ_JBOK01000006.1"/>
</dbReference>
<feature type="domain" description="RlpA-like protein double-psi beta-barrel" evidence="6">
    <location>
        <begin position="106"/>
        <end position="194"/>
    </location>
</feature>
<dbReference type="InterPro" id="IPR012997">
    <property type="entry name" value="RplA"/>
</dbReference>
<evidence type="ECO:0000256" key="1">
    <source>
        <dbReference type="ARBA" id="ARBA00023239"/>
    </source>
</evidence>
<dbReference type="SUPFAM" id="SSF50685">
    <property type="entry name" value="Barwin-like endoglucanases"/>
    <property type="match status" value="1"/>
</dbReference>
<dbReference type="InterPro" id="IPR009009">
    <property type="entry name" value="RlpA-like_DPBB"/>
</dbReference>